<name>A0ABP7ENE0_9MICO</name>
<reference evidence="4" key="1">
    <citation type="journal article" date="2019" name="Int. J. Syst. Evol. Microbiol.">
        <title>The Global Catalogue of Microorganisms (GCM) 10K type strain sequencing project: providing services to taxonomists for standard genome sequencing and annotation.</title>
        <authorList>
            <consortium name="The Broad Institute Genomics Platform"/>
            <consortium name="The Broad Institute Genome Sequencing Center for Infectious Disease"/>
            <person name="Wu L."/>
            <person name="Ma J."/>
        </authorList>
    </citation>
    <scope>NUCLEOTIDE SEQUENCE [LARGE SCALE GENOMIC DNA]</scope>
    <source>
        <strain evidence="4">JCM 17125</strain>
    </source>
</reference>
<feature type="transmembrane region" description="Helical" evidence="2">
    <location>
        <begin position="162"/>
        <end position="183"/>
    </location>
</feature>
<gene>
    <name evidence="3" type="ORF">GCM10022399_41580</name>
</gene>
<feature type="transmembrane region" description="Helical" evidence="2">
    <location>
        <begin position="137"/>
        <end position="156"/>
    </location>
</feature>
<keyword evidence="2" id="KW-0812">Transmembrane</keyword>
<feature type="compositionally biased region" description="Low complexity" evidence="1">
    <location>
        <begin position="32"/>
        <end position="41"/>
    </location>
</feature>
<keyword evidence="2" id="KW-0472">Membrane</keyword>
<evidence type="ECO:0000256" key="1">
    <source>
        <dbReference type="SAM" id="MobiDB-lite"/>
    </source>
</evidence>
<accession>A0ABP7ENE0</accession>
<sequence length="184" mass="19040">MSDTPAAGGPSGSTPDQQFTVPVPNLPPAPTSAPTTAPAAAPTQAIPVFEPTRELPVPPNPYAGQAVWPGTPVTPGPAGRAVDESVDPLLGQIGVALFWITVGWWLFFLIRILGFLTRSGLTDTILIRTIDLGAEETVVAAVLSVLAALLLLLGRGRAGRSPLGWCSLALAIVTVGVAVWRLLP</sequence>
<dbReference type="EMBL" id="BAABDC010000012">
    <property type="protein sequence ID" value="GAA3720871.1"/>
    <property type="molecule type" value="Genomic_DNA"/>
</dbReference>
<evidence type="ECO:0000256" key="2">
    <source>
        <dbReference type="SAM" id="Phobius"/>
    </source>
</evidence>
<evidence type="ECO:0000313" key="3">
    <source>
        <dbReference type="EMBL" id="GAA3720871.1"/>
    </source>
</evidence>
<protein>
    <submittedName>
        <fullName evidence="3">Uncharacterized protein</fullName>
    </submittedName>
</protein>
<dbReference type="Proteomes" id="UP001501468">
    <property type="component" value="Unassembled WGS sequence"/>
</dbReference>
<feature type="region of interest" description="Disordered" evidence="1">
    <location>
        <begin position="1"/>
        <end position="41"/>
    </location>
</feature>
<dbReference type="RefSeq" id="WP_344951455.1">
    <property type="nucleotide sequence ID" value="NZ_BAABDC010000012.1"/>
</dbReference>
<keyword evidence="2" id="KW-1133">Transmembrane helix</keyword>
<comment type="caution">
    <text evidence="3">The sequence shown here is derived from an EMBL/GenBank/DDBJ whole genome shotgun (WGS) entry which is preliminary data.</text>
</comment>
<keyword evidence="4" id="KW-1185">Reference proteome</keyword>
<organism evidence="3 4">
    <name type="scientific">Terrabacter ginsenosidimutans</name>
    <dbReference type="NCBI Taxonomy" id="490575"/>
    <lineage>
        <taxon>Bacteria</taxon>
        <taxon>Bacillati</taxon>
        <taxon>Actinomycetota</taxon>
        <taxon>Actinomycetes</taxon>
        <taxon>Micrococcales</taxon>
        <taxon>Intrasporangiaceae</taxon>
        <taxon>Terrabacter</taxon>
    </lineage>
</organism>
<evidence type="ECO:0000313" key="4">
    <source>
        <dbReference type="Proteomes" id="UP001501468"/>
    </source>
</evidence>
<proteinExistence type="predicted"/>
<feature type="transmembrane region" description="Helical" evidence="2">
    <location>
        <begin position="93"/>
        <end position="116"/>
    </location>
</feature>